<proteinExistence type="predicted"/>
<organism evidence="6 8">
    <name type="scientific">Mus musculus</name>
    <name type="common">Mouse</name>
    <dbReference type="NCBI Taxonomy" id="10090"/>
    <lineage>
        <taxon>Eukaryota</taxon>
        <taxon>Metazoa</taxon>
        <taxon>Chordata</taxon>
        <taxon>Craniata</taxon>
        <taxon>Vertebrata</taxon>
        <taxon>Euteleostomi</taxon>
        <taxon>Mammalia</taxon>
        <taxon>Eutheria</taxon>
        <taxon>Euarchontoglires</taxon>
        <taxon>Glires</taxon>
        <taxon>Rodentia</taxon>
        <taxon>Myomorpha</taxon>
        <taxon>Muroidea</taxon>
        <taxon>Muridae</taxon>
        <taxon>Murinae</taxon>
        <taxon>Mus</taxon>
        <taxon>Mus</taxon>
    </lineage>
</organism>
<evidence type="ECO:0000313" key="6">
    <source>
        <dbReference type="Ensembl" id="ENSMUSP00000140897.2"/>
    </source>
</evidence>
<reference evidence="6" key="4">
    <citation type="submission" date="2025-09" db="UniProtKB">
        <authorList>
            <consortium name="Ensembl"/>
        </authorList>
    </citation>
    <scope>IDENTIFICATION</scope>
    <source>
        <strain evidence="6">C57BL/6J</strain>
    </source>
</reference>
<gene>
    <name evidence="6 7" type="primary">Gm8369</name>
</gene>
<dbReference type="ExpressionAtlas" id="A0A087WS47">
    <property type="expression patterns" value="baseline and differential"/>
</dbReference>
<sequence length="80" mass="8498">MINMDLDGPVFSVILLVPIWGPIMFIVSGSLSIAAGVKTTKSLVISSLTVNTITSVDSVGCGSNHYWCHQCGCGYIFSPF</sequence>
<accession>A0A087WS47</accession>
<dbReference type="OrthoDB" id="10071849at2759"/>
<keyword evidence="3 5" id="KW-1133">Transmembrane helix</keyword>
<dbReference type="HOGENOM" id="CLU_2589108_0_0_1"/>
<evidence type="ECO:0000313" key="7">
    <source>
        <dbReference type="MGI" id="MGI:3645380"/>
    </source>
</evidence>
<evidence type="ECO:0000256" key="5">
    <source>
        <dbReference type="SAM" id="Phobius"/>
    </source>
</evidence>
<evidence type="ECO:0000313" key="8">
    <source>
        <dbReference type="Proteomes" id="UP000000589"/>
    </source>
</evidence>
<dbReference type="InterPro" id="IPR007237">
    <property type="entry name" value="CD20-like"/>
</dbReference>
<reference evidence="6 8" key="1">
    <citation type="journal article" date="2009" name="PLoS Biol.">
        <title>Lineage-specific biology revealed by a finished genome assembly of the mouse.</title>
        <authorList>
            <consortium name="Mouse Genome Sequencing Consortium"/>
            <person name="Church D.M."/>
            <person name="Goodstadt L."/>
            <person name="Hillier L.W."/>
            <person name="Zody M.C."/>
            <person name="Goldstein S."/>
            <person name="She X."/>
            <person name="Bult C.J."/>
            <person name="Agarwala R."/>
            <person name="Cherry J.L."/>
            <person name="DiCuccio M."/>
            <person name="Hlavina W."/>
            <person name="Kapustin Y."/>
            <person name="Meric P."/>
            <person name="Maglott D."/>
            <person name="Birtle Z."/>
            <person name="Marques A.C."/>
            <person name="Graves T."/>
            <person name="Zhou S."/>
            <person name="Teague B."/>
            <person name="Potamousis K."/>
            <person name="Churas C."/>
            <person name="Place M."/>
            <person name="Herschleb J."/>
            <person name="Runnheim R."/>
            <person name="Forrest D."/>
            <person name="Amos-Landgraf J."/>
            <person name="Schwartz D.C."/>
            <person name="Cheng Z."/>
            <person name="Lindblad-Toh K."/>
            <person name="Eichler E.E."/>
            <person name="Ponting C.P."/>
        </authorList>
    </citation>
    <scope>NUCLEOTIDE SEQUENCE [LARGE SCALE GENOMIC DNA]</scope>
    <source>
        <strain evidence="6 8">C57BL/6J</strain>
    </source>
</reference>
<dbReference type="GeneTree" id="ENSGT00800000125184"/>
<dbReference type="Bgee" id="ENSMUSG00000058470">
    <property type="expression patterns" value="Expressed in peripheral lymph node and 42 other cell types or tissues"/>
</dbReference>
<evidence type="ECO:0000256" key="1">
    <source>
        <dbReference type="ARBA" id="ARBA00004141"/>
    </source>
</evidence>
<protein>
    <submittedName>
        <fullName evidence="6">Predicted gene 8369</fullName>
    </submittedName>
</protein>
<reference evidence="6 8" key="2">
    <citation type="journal article" date="2011" name="PLoS Biol.">
        <title>Modernizing reference genome assemblies.</title>
        <authorList>
            <person name="Church D.M."/>
            <person name="Schneider V.A."/>
            <person name="Graves T."/>
            <person name="Auger K."/>
            <person name="Cunningham F."/>
            <person name="Bouk N."/>
            <person name="Chen H.C."/>
            <person name="Agarwala R."/>
            <person name="McLaren W.M."/>
            <person name="Ritchie G.R."/>
            <person name="Albracht D."/>
            <person name="Kremitzki M."/>
            <person name="Rock S."/>
            <person name="Kotkiewicz H."/>
            <person name="Kremitzki C."/>
            <person name="Wollam A."/>
            <person name="Trani L."/>
            <person name="Fulton L."/>
            <person name="Fulton R."/>
            <person name="Matthews L."/>
            <person name="Whitehead S."/>
            <person name="Chow W."/>
            <person name="Torrance J."/>
            <person name="Dunn M."/>
            <person name="Harden G."/>
            <person name="Threadgold G."/>
            <person name="Wood J."/>
            <person name="Collins J."/>
            <person name="Heath P."/>
            <person name="Griffiths G."/>
            <person name="Pelan S."/>
            <person name="Grafham D."/>
            <person name="Eichler E.E."/>
            <person name="Weinstock G."/>
            <person name="Mardis E.R."/>
            <person name="Wilson R.K."/>
            <person name="Howe K."/>
            <person name="Flicek P."/>
            <person name="Hubbard T."/>
        </authorList>
    </citation>
    <scope>NUCLEOTIDE SEQUENCE [LARGE SCALE GENOMIC DNA]</scope>
    <source>
        <strain evidence="6 8">C57BL/6J</strain>
    </source>
</reference>
<dbReference type="AlphaFoldDB" id="A0A087WS47"/>
<feature type="transmembrane region" description="Helical" evidence="5">
    <location>
        <begin position="12"/>
        <end position="37"/>
    </location>
</feature>
<dbReference type="AGR" id="MGI:3645380"/>
<dbReference type="Ensembl" id="ENSMUST00000186423.7">
    <property type="protein sequence ID" value="ENSMUSP00000140897.2"/>
    <property type="gene ID" value="ENSMUSG00000058470.11"/>
</dbReference>
<dbReference type="GO" id="GO:0016020">
    <property type="term" value="C:membrane"/>
    <property type="evidence" value="ECO:0007669"/>
    <property type="project" value="UniProtKB-SubCell"/>
</dbReference>
<keyword evidence="2 5" id="KW-0812">Transmembrane</keyword>
<dbReference type="MGI" id="MGI:3645380">
    <property type="gene designation" value="Gm8369"/>
</dbReference>
<keyword evidence="4 5" id="KW-0472">Membrane</keyword>
<comment type="subcellular location">
    <subcellularLocation>
        <location evidence="1">Membrane</location>
        <topology evidence="1">Multi-pass membrane protein</topology>
    </subcellularLocation>
</comment>
<dbReference type="VEuPathDB" id="HostDB:ENSMUSG00000058470"/>
<reference evidence="6" key="3">
    <citation type="submission" date="2025-08" db="UniProtKB">
        <authorList>
            <consortium name="Ensembl"/>
        </authorList>
    </citation>
    <scope>IDENTIFICATION</scope>
    <source>
        <strain evidence="6">C57BL/6J</strain>
    </source>
</reference>
<evidence type="ECO:0000256" key="4">
    <source>
        <dbReference type="ARBA" id="ARBA00023136"/>
    </source>
</evidence>
<evidence type="ECO:0000256" key="3">
    <source>
        <dbReference type="ARBA" id="ARBA00022989"/>
    </source>
</evidence>
<evidence type="ECO:0000256" key="2">
    <source>
        <dbReference type="ARBA" id="ARBA00022692"/>
    </source>
</evidence>
<dbReference type="Proteomes" id="UP000000589">
    <property type="component" value="Chromosome 19"/>
</dbReference>
<name>A0A087WS47_MOUSE</name>
<dbReference type="Pfam" id="PF04103">
    <property type="entry name" value="CD20"/>
    <property type="match status" value="1"/>
</dbReference>
<dbReference type="SMR" id="A0A087WS47"/>
<keyword evidence="8" id="KW-1185">Reference proteome</keyword>